<protein>
    <submittedName>
        <fullName evidence="2">Uncharacterized protein</fullName>
    </submittedName>
</protein>
<evidence type="ECO:0000313" key="2">
    <source>
        <dbReference type="EMBL" id="TFK99137.1"/>
    </source>
</evidence>
<accession>A0A5C3QDA2</accession>
<proteinExistence type="predicted"/>
<feature type="region of interest" description="Disordered" evidence="1">
    <location>
        <begin position="19"/>
        <end position="45"/>
    </location>
</feature>
<organism evidence="2 3">
    <name type="scientific">Pterulicium gracile</name>
    <dbReference type="NCBI Taxonomy" id="1884261"/>
    <lineage>
        <taxon>Eukaryota</taxon>
        <taxon>Fungi</taxon>
        <taxon>Dikarya</taxon>
        <taxon>Basidiomycota</taxon>
        <taxon>Agaricomycotina</taxon>
        <taxon>Agaricomycetes</taxon>
        <taxon>Agaricomycetidae</taxon>
        <taxon>Agaricales</taxon>
        <taxon>Pleurotineae</taxon>
        <taxon>Pterulaceae</taxon>
        <taxon>Pterulicium</taxon>
    </lineage>
</organism>
<dbReference type="STRING" id="1884261.A0A5C3QDA2"/>
<gene>
    <name evidence="2" type="ORF">BDV98DRAFT_613522</name>
</gene>
<reference evidence="2 3" key="1">
    <citation type="journal article" date="2019" name="Nat. Ecol. Evol.">
        <title>Megaphylogeny resolves global patterns of mushroom evolution.</title>
        <authorList>
            <person name="Varga T."/>
            <person name="Krizsan K."/>
            <person name="Foldi C."/>
            <person name="Dima B."/>
            <person name="Sanchez-Garcia M."/>
            <person name="Sanchez-Ramirez S."/>
            <person name="Szollosi G.J."/>
            <person name="Szarkandi J.G."/>
            <person name="Papp V."/>
            <person name="Albert L."/>
            <person name="Andreopoulos W."/>
            <person name="Angelini C."/>
            <person name="Antonin V."/>
            <person name="Barry K.W."/>
            <person name="Bougher N.L."/>
            <person name="Buchanan P."/>
            <person name="Buyck B."/>
            <person name="Bense V."/>
            <person name="Catcheside P."/>
            <person name="Chovatia M."/>
            <person name="Cooper J."/>
            <person name="Damon W."/>
            <person name="Desjardin D."/>
            <person name="Finy P."/>
            <person name="Geml J."/>
            <person name="Haridas S."/>
            <person name="Hughes K."/>
            <person name="Justo A."/>
            <person name="Karasinski D."/>
            <person name="Kautmanova I."/>
            <person name="Kiss B."/>
            <person name="Kocsube S."/>
            <person name="Kotiranta H."/>
            <person name="LaButti K.M."/>
            <person name="Lechner B.E."/>
            <person name="Liimatainen K."/>
            <person name="Lipzen A."/>
            <person name="Lukacs Z."/>
            <person name="Mihaltcheva S."/>
            <person name="Morgado L.N."/>
            <person name="Niskanen T."/>
            <person name="Noordeloos M.E."/>
            <person name="Ohm R.A."/>
            <person name="Ortiz-Santana B."/>
            <person name="Ovrebo C."/>
            <person name="Racz N."/>
            <person name="Riley R."/>
            <person name="Savchenko A."/>
            <person name="Shiryaev A."/>
            <person name="Soop K."/>
            <person name="Spirin V."/>
            <person name="Szebenyi C."/>
            <person name="Tomsovsky M."/>
            <person name="Tulloss R.E."/>
            <person name="Uehling J."/>
            <person name="Grigoriev I.V."/>
            <person name="Vagvolgyi C."/>
            <person name="Papp T."/>
            <person name="Martin F.M."/>
            <person name="Miettinen O."/>
            <person name="Hibbett D.S."/>
            <person name="Nagy L.G."/>
        </authorList>
    </citation>
    <scope>NUCLEOTIDE SEQUENCE [LARGE SCALE GENOMIC DNA]</scope>
    <source>
        <strain evidence="2 3">CBS 309.79</strain>
    </source>
</reference>
<dbReference type="OrthoDB" id="3265815at2759"/>
<dbReference type="Proteomes" id="UP000305067">
    <property type="component" value="Unassembled WGS sequence"/>
</dbReference>
<dbReference type="EMBL" id="ML178835">
    <property type="protein sequence ID" value="TFK99137.1"/>
    <property type="molecule type" value="Genomic_DNA"/>
</dbReference>
<evidence type="ECO:0000313" key="3">
    <source>
        <dbReference type="Proteomes" id="UP000305067"/>
    </source>
</evidence>
<sequence length="321" mass="35629">MDSTDWDPLYQFVVESNDDCTKIQVPTPPRSHDGSPSSDSDHGDPDVVNVSSTFFPGARVHSLPPDLILISSDFVFFYVSSSTLLEASNNGFGNLVPKSNTEDPEQQVVRTELHSNVLNVVLHAIHHISSAHYNHDIETLITAVDAMPSLGLALRRLLAPQSPLFSLLLGQAPLYPIQVYALASRYDLHDLAVPTSGHLLSYSLHQLDDTTAELMGPIYIKRLFFLHFGRMEALKRILLNPPHPHAPTPSCDFTEQKKITRAWALATAYLAWDARPDLSISSIESALGPLGEHLNCNLCKQSLKERVQDVVVQWSVVRRTI</sequence>
<dbReference type="AlphaFoldDB" id="A0A5C3QDA2"/>
<evidence type="ECO:0000256" key="1">
    <source>
        <dbReference type="SAM" id="MobiDB-lite"/>
    </source>
</evidence>
<name>A0A5C3QDA2_9AGAR</name>
<keyword evidence="3" id="KW-1185">Reference proteome</keyword>